<name>A0A8B6HT71_MYTGA</name>
<keyword evidence="1" id="KW-0812">Transmembrane</keyword>
<dbReference type="OrthoDB" id="10052666at2759"/>
<evidence type="ECO:0000313" key="3">
    <source>
        <dbReference type="Proteomes" id="UP000596742"/>
    </source>
</evidence>
<protein>
    <submittedName>
        <fullName evidence="2">Uncharacterized protein</fullName>
    </submittedName>
</protein>
<keyword evidence="1" id="KW-0472">Membrane</keyword>
<organism evidence="2 3">
    <name type="scientific">Mytilus galloprovincialis</name>
    <name type="common">Mediterranean mussel</name>
    <dbReference type="NCBI Taxonomy" id="29158"/>
    <lineage>
        <taxon>Eukaryota</taxon>
        <taxon>Metazoa</taxon>
        <taxon>Spiralia</taxon>
        <taxon>Lophotrochozoa</taxon>
        <taxon>Mollusca</taxon>
        <taxon>Bivalvia</taxon>
        <taxon>Autobranchia</taxon>
        <taxon>Pteriomorphia</taxon>
        <taxon>Mytilida</taxon>
        <taxon>Mytiloidea</taxon>
        <taxon>Mytilidae</taxon>
        <taxon>Mytilinae</taxon>
        <taxon>Mytilus</taxon>
    </lineage>
</organism>
<feature type="transmembrane region" description="Helical" evidence="1">
    <location>
        <begin position="218"/>
        <end position="238"/>
    </location>
</feature>
<accession>A0A8B6HT71</accession>
<keyword evidence="1" id="KW-1133">Transmembrane helix</keyword>
<comment type="caution">
    <text evidence="2">The sequence shown here is derived from an EMBL/GenBank/DDBJ whole genome shotgun (WGS) entry which is preliminary data.</text>
</comment>
<evidence type="ECO:0000313" key="2">
    <source>
        <dbReference type="EMBL" id="VDI83636.1"/>
    </source>
</evidence>
<dbReference type="AlphaFoldDB" id="A0A8B6HT71"/>
<reference evidence="2" key="1">
    <citation type="submission" date="2018-11" db="EMBL/GenBank/DDBJ databases">
        <authorList>
            <person name="Alioto T."/>
            <person name="Alioto T."/>
        </authorList>
    </citation>
    <scope>NUCLEOTIDE SEQUENCE</scope>
</reference>
<dbReference type="Proteomes" id="UP000596742">
    <property type="component" value="Unassembled WGS sequence"/>
</dbReference>
<sequence length="277" mass="30783">MAAEASTKLFNSFIIKAAIETAREQCPEKTLDQNTVANARQKAASTVNDLSQILHKIRKEGKNGEEVVSHLTPERIAKIKKALDMKTYQININEKEKKAQIKRNGKDMYPAITLGSLGNLKQASDYQIASIVVEAIILVLELIGVEIPDDEEEIKKVIDIVIIELDKDHKLLEDVEQIRKDKDNYPAMAKDIFVLVVDTFEDGIFWQIVKTLLSNMPWYEWVATSAQIAAFIAMLVATGGIADIALLVAKLVNAAFFLEKLVNLGTLSKMKISLSAS</sequence>
<proteinExistence type="predicted"/>
<dbReference type="EMBL" id="UYJE01010494">
    <property type="protein sequence ID" value="VDI83636.1"/>
    <property type="molecule type" value="Genomic_DNA"/>
</dbReference>
<evidence type="ECO:0000256" key="1">
    <source>
        <dbReference type="SAM" id="Phobius"/>
    </source>
</evidence>
<keyword evidence="3" id="KW-1185">Reference proteome</keyword>
<gene>
    <name evidence="2" type="ORF">MGAL_10B021549</name>
</gene>